<comment type="cofactor">
    <cofactor evidence="5">
        <name>Fe(2+)</name>
        <dbReference type="ChEBI" id="CHEBI:29033"/>
    </cofactor>
    <text evidence="5">Binds 1 Fe(2+) ion per subunit.</text>
</comment>
<comment type="similarity">
    <text evidence="1">Belongs to the carotenoid oxygenase family.</text>
</comment>
<evidence type="ECO:0000313" key="7">
    <source>
        <dbReference type="Proteomes" id="UP000001982"/>
    </source>
</evidence>
<dbReference type="GO" id="GO:0010436">
    <property type="term" value="F:carotenoid dioxygenase activity"/>
    <property type="evidence" value="ECO:0007669"/>
    <property type="project" value="TreeGrafter"/>
</dbReference>
<dbReference type="GO" id="GO:0016121">
    <property type="term" value="P:carotene catabolic process"/>
    <property type="evidence" value="ECO:0007669"/>
    <property type="project" value="TreeGrafter"/>
</dbReference>
<feature type="binding site" evidence="5">
    <location>
        <position position="508"/>
    </location>
    <ligand>
        <name>Fe cation</name>
        <dbReference type="ChEBI" id="CHEBI:24875"/>
        <note>catalytic</note>
    </ligand>
</feature>
<organism evidence="6 7">
    <name type="scientific">Shewanella denitrificans (strain OS217 / ATCC BAA-1090 / DSM 15013)</name>
    <dbReference type="NCBI Taxonomy" id="318161"/>
    <lineage>
        <taxon>Bacteria</taxon>
        <taxon>Pseudomonadati</taxon>
        <taxon>Pseudomonadota</taxon>
        <taxon>Gammaproteobacteria</taxon>
        <taxon>Alteromonadales</taxon>
        <taxon>Shewanellaceae</taxon>
        <taxon>Shewanella</taxon>
    </lineage>
</organism>
<name>Q12JP6_SHEDO</name>
<dbReference type="PANTHER" id="PTHR10543:SF89">
    <property type="entry name" value="CAROTENOID 9,10(9',10')-CLEAVAGE DIOXYGENASE 1"/>
    <property type="match status" value="1"/>
</dbReference>
<gene>
    <name evidence="6" type="ordered locus">Sden_3052</name>
</gene>
<dbReference type="KEGG" id="sdn:Sden_3052"/>
<proteinExistence type="inferred from homology"/>
<accession>Q12JP6</accession>
<evidence type="ECO:0000256" key="5">
    <source>
        <dbReference type="PIRSR" id="PIRSR604294-1"/>
    </source>
</evidence>
<dbReference type="Pfam" id="PF03055">
    <property type="entry name" value="RPE65"/>
    <property type="match status" value="1"/>
</dbReference>
<keyword evidence="7" id="KW-1185">Reference proteome</keyword>
<keyword evidence="2 5" id="KW-0479">Metal-binding</keyword>
<dbReference type="Proteomes" id="UP000001982">
    <property type="component" value="Chromosome"/>
</dbReference>
<feature type="binding site" evidence="5">
    <location>
        <position position="197"/>
    </location>
    <ligand>
        <name>Fe cation</name>
        <dbReference type="ChEBI" id="CHEBI:24875"/>
        <note>catalytic</note>
    </ligand>
</feature>
<keyword evidence="4 5" id="KW-0408">Iron</keyword>
<feature type="binding site" evidence="5">
    <location>
        <position position="246"/>
    </location>
    <ligand>
        <name>Fe cation</name>
        <dbReference type="ChEBI" id="CHEBI:24875"/>
        <note>catalytic</note>
    </ligand>
</feature>
<protein>
    <submittedName>
        <fullName evidence="6">Carotenoid oxygenase</fullName>
    </submittedName>
</protein>
<dbReference type="PANTHER" id="PTHR10543">
    <property type="entry name" value="BETA-CAROTENE DIOXYGENASE"/>
    <property type="match status" value="1"/>
</dbReference>
<feature type="binding site" evidence="5">
    <location>
        <position position="307"/>
    </location>
    <ligand>
        <name>Fe cation</name>
        <dbReference type="ChEBI" id="CHEBI:24875"/>
        <note>catalytic</note>
    </ligand>
</feature>
<keyword evidence="3" id="KW-0560">Oxidoreductase</keyword>
<dbReference type="RefSeq" id="WP_011497476.1">
    <property type="nucleotide sequence ID" value="NC_007954.1"/>
</dbReference>
<sequence length="515" mass="56508">MDRRQFVTSSLALLTTAAWGGAAAKLLSLNKVSELKRQPWAIGFLGAEPSPLKKMTVTGTFPLALEGCLYRNGPAKMSRAGLDYQHWFDGDGMVQKFTIKAGEVSHQSEFIKTEKYLAEEQAGKFLFNSAGTVIPNSRAIGNNDDINTANTSLLPRNGQLLALWEAGSPHMIDPDNLSTQGIKSFGAKFTGLPFSAHPLADGDGGLWNFGCWYVGGNKTLLVYQVGSDDNVSRLASIELPQAGYIHDFAQSQNKLVFYIPPCVYQHCDTYIDSFTWQQGLGSKLLIIDKHDFEKRQYVDLPDGFVFHFGQAFEEENQMWVELSLYNNADILTQGMKSLLKGDQAEITPEAQWVRISIELESTTASNSELLRLNGKALSAQKTNEAQISYSGVMMEFPQFDQSGHGMRLGKATYGIGASALSLSGLSDTLYRVASQPEQAVQSYHLGANIIAEEALFIESHDDTEGYLVMTWLDYGRQVSGLSVFDASKITQGPIATAKLDAVIPLGFHGCFIKSE</sequence>
<evidence type="ECO:0000256" key="4">
    <source>
        <dbReference type="ARBA" id="ARBA00023004"/>
    </source>
</evidence>
<reference evidence="6 7" key="1">
    <citation type="submission" date="2006-03" db="EMBL/GenBank/DDBJ databases">
        <title>Complete sequence of Shewanella denitrificans OS217.</title>
        <authorList>
            <consortium name="US DOE Joint Genome Institute"/>
            <person name="Copeland A."/>
            <person name="Lucas S."/>
            <person name="Lapidus A."/>
            <person name="Barry K."/>
            <person name="Detter J.C."/>
            <person name="Glavina del Rio T."/>
            <person name="Hammon N."/>
            <person name="Israni S."/>
            <person name="Dalin E."/>
            <person name="Tice H."/>
            <person name="Pitluck S."/>
            <person name="Brettin T."/>
            <person name="Bruce D."/>
            <person name="Han C."/>
            <person name="Tapia R."/>
            <person name="Gilna P."/>
            <person name="Kiss H."/>
            <person name="Schmutz J."/>
            <person name="Larimer F."/>
            <person name="Land M."/>
            <person name="Hauser L."/>
            <person name="Kyrpides N."/>
            <person name="Lykidis A."/>
            <person name="Richardson P."/>
        </authorList>
    </citation>
    <scope>NUCLEOTIDE SEQUENCE [LARGE SCALE GENOMIC DNA]</scope>
    <source>
        <strain evidence="7">OS217 / ATCC BAA-1090 / DSM 15013</strain>
    </source>
</reference>
<dbReference type="STRING" id="318161.Sden_3052"/>
<dbReference type="eggNOG" id="COG3670">
    <property type="taxonomic scope" value="Bacteria"/>
</dbReference>
<dbReference type="OrthoDB" id="6636843at2"/>
<dbReference type="HOGENOM" id="CLU_016472_6_3_6"/>
<dbReference type="EMBL" id="CP000302">
    <property type="protein sequence ID" value="ABE56330.1"/>
    <property type="molecule type" value="Genomic_DNA"/>
</dbReference>
<evidence type="ECO:0000313" key="6">
    <source>
        <dbReference type="EMBL" id="ABE56330.1"/>
    </source>
</evidence>
<dbReference type="InterPro" id="IPR004294">
    <property type="entry name" value="Carotenoid_Oase"/>
</dbReference>
<dbReference type="GO" id="GO:0046872">
    <property type="term" value="F:metal ion binding"/>
    <property type="evidence" value="ECO:0007669"/>
    <property type="project" value="UniProtKB-KW"/>
</dbReference>
<dbReference type="AlphaFoldDB" id="Q12JP6"/>
<evidence type="ECO:0000256" key="3">
    <source>
        <dbReference type="ARBA" id="ARBA00023002"/>
    </source>
</evidence>
<evidence type="ECO:0000256" key="2">
    <source>
        <dbReference type="ARBA" id="ARBA00022723"/>
    </source>
</evidence>
<evidence type="ECO:0000256" key="1">
    <source>
        <dbReference type="ARBA" id="ARBA00006787"/>
    </source>
</evidence>